<feature type="region of interest" description="Disordered" evidence="1">
    <location>
        <begin position="465"/>
        <end position="652"/>
    </location>
</feature>
<comment type="caution">
    <text evidence="2">The sequence shown here is derived from an EMBL/GenBank/DDBJ whole genome shotgun (WGS) entry which is preliminary data.</text>
</comment>
<organism evidence="2 3">
    <name type="scientific">Streptomyces celluloflavus</name>
    <dbReference type="NCBI Taxonomy" id="58344"/>
    <lineage>
        <taxon>Bacteria</taxon>
        <taxon>Bacillati</taxon>
        <taxon>Actinomycetota</taxon>
        <taxon>Actinomycetes</taxon>
        <taxon>Kitasatosporales</taxon>
        <taxon>Streptomycetaceae</taxon>
        <taxon>Streptomyces</taxon>
    </lineage>
</organism>
<reference evidence="2 3" key="1">
    <citation type="submission" date="2024-10" db="EMBL/GenBank/DDBJ databases">
        <title>The Natural Products Discovery Center: Release of the First 8490 Sequenced Strains for Exploring Actinobacteria Biosynthetic Diversity.</title>
        <authorList>
            <person name="Kalkreuter E."/>
            <person name="Kautsar S.A."/>
            <person name="Yang D."/>
            <person name="Bader C.D."/>
            <person name="Teijaro C.N."/>
            <person name="Fluegel L."/>
            <person name="Davis C.M."/>
            <person name="Simpson J.R."/>
            <person name="Lauterbach L."/>
            <person name="Steele A.D."/>
            <person name="Gui C."/>
            <person name="Meng S."/>
            <person name="Li G."/>
            <person name="Viehrig K."/>
            <person name="Ye F."/>
            <person name="Su P."/>
            <person name="Kiefer A.F."/>
            <person name="Nichols A."/>
            <person name="Cepeda A.J."/>
            <person name="Yan W."/>
            <person name="Fan B."/>
            <person name="Jiang Y."/>
            <person name="Adhikari A."/>
            <person name="Zheng C.-J."/>
            <person name="Schuster L."/>
            <person name="Cowan T.M."/>
            <person name="Smanski M.J."/>
            <person name="Chevrette M.G."/>
            <person name="De Carvalho L.P.S."/>
            <person name="Shen B."/>
        </authorList>
    </citation>
    <scope>NUCLEOTIDE SEQUENCE [LARGE SCALE GENOMIC DNA]</scope>
    <source>
        <strain evidence="2 3">NPDC018013</strain>
    </source>
</reference>
<evidence type="ECO:0000256" key="1">
    <source>
        <dbReference type="SAM" id="MobiDB-lite"/>
    </source>
</evidence>
<accession>A0ABW7RNN1</accession>
<feature type="compositionally biased region" description="Low complexity" evidence="1">
    <location>
        <begin position="584"/>
        <end position="597"/>
    </location>
</feature>
<dbReference type="CDD" id="cd20739">
    <property type="entry name" value="PoNe_DUF637"/>
    <property type="match status" value="1"/>
</dbReference>
<feature type="region of interest" description="Disordered" evidence="1">
    <location>
        <begin position="425"/>
        <end position="453"/>
    </location>
</feature>
<keyword evidence="3" id="KW-1185">Reference proteome</keyword>
<proteinExistence type="predicted"/>
<gene>
    <name evidence="2" type="ORF">ACH4GP_35895</name>
</gene>
<feature type="compositionally biased region" description="Basic and acidic residues" evidence="1">
    <location>
        <begin position="558"/>
        <end position="580"/>
    </location>
</feature>
<protein>
    <recommendedName>
        <fullName evidence="4">Tox-REase-7 domain-containing protein</fullName>
    </recommendedName>
</protein>
<dbReference type="RefSeq" id="WP_397676709.1">
    <property type="nucleotide sequence ID" value="NZ_JBIRGH010000035.1"/>
</dbReference>
<evidence type="ECO:0008006" key="4">
    <source>
        <dbReference type="Google" id="ProtNLM"/>
    </source>
</evidence>
<sequence length="933" mass="99941">MSDAPVDPSEVPVFTGDLDLLETKVKSLSNGGPKVETAGSDVHKSFGGLSAFYKAPEAEQMFAVTKPVADRAHDVGHDARVIAGALGTYAREVRPLVHQLTQLRQDAADFRHKVDGSDDDWREDGDLIEENLARRNKIAEVWAAFQAAERDCHAKIVGLVGGKALHAIDASRKNGYGYDAETLKQSKSLPWGEAVEESVPWWKVWRHAYDFGKGVIIDGAWGAIRGLGTLIGVDGWDAAKQAWTGLAKLTTTTALLAVMPALAPMYLMTPGRMMPSWLRDSRTAMLETGKAFVAWDQWESNSSRAAGAVAFNVLTAIITRGGGAAVEGASKAGVAVRATSMAGKVGEVIDPMTYVFRGAGAGISKIGDVMAHLKNTGHLQVPKISEGAYSLPEGATKLPDGTIQLPKDAAIPAGANKLPGGRIKLPEGTVDLPPNTVKDPATGKYMSGRGDLYHQDGSLFQRAENAPKEQATTPTTGADNPRTEIPARQEQPVLVRVGERSDDVTRVGSDISDPVRAADDVPVGRTDTAPGGTLSHTPAGHAADRMVTNELDNASRGGRGDTPHTDGSHPDRPSTADHGHNTSHSHAPSAGGSHADGPGTGSSHHEPPSAGGIHPGSPEDSARGAGNAAHRAEYEAAREKPADERTPAERAAITREHVRLANEDPVWRAKHYDKWGLGKRNSGEALVDGQLLPKLAEKPSGGWMGADDLPYANSEKYHLDDLVRGRDTVGPQGHLNHLDDVSAKRVAGMDLKNAEKAYENNLTHETAQALADAQEHFNKTVGEGVSNNTKLGEALGEEAARCHMLLQREFKGAHEITDLPETPNGSKRFDQLWRDKEGSLIIVEAKGPHARLDWRKGNGALDRGTMVKQGTLEYARTICADMEQRALVSPKDAQYAKEIRAAIENKTLRYVLVQATENTGSYAGAELKYFKIF</sequence>
<name>A0ABW7RNN1_9ACTN</name>
<dbReference type="EMBL" id="JBIRGH010000035">
    <property type="protein sequence ID" value="MFH8589699.1"/>
    <property type="molecule type" value="Genomic_DNA"/>
</dbReference>
<evidence type="ECO:0000313" key="2">
    <source>
        <dbReference type="EMBL" id="MFH8589699.1"/>
    </source>
</evidence>
<dbReference type="Proteomes" id="UP001610990">
    <property type="component" value="Unassembled WGS sequence"/>
</dbReference>
<dbReference type="InterPro" id="IPR049762">
    <property type="entry name" value="PoNe_dom"/>
</dbReference>
<feature type="compositionally biased region" description="Basic and acidic residues" evidence="1">
    <location>
        <begin position="630"/>
        <end position="652"/>
    </location>
</feature>
<evidence type="ECO:0000313" key="3">
    <source>
        <dbReference type="Proteomes" id="UP001610990"/>
    </source>
</evidence>